<evidence type="ECO:0000313" key="4">
    <source>
        <dbReference type="EMBL" id="WWC68094.1"/>
    </source>
</evidence>
<sequence length="880" mass="99058">MGVKGLESFVRENRTSLTKTIILPSVDQSGTSIDGTNRIPIIVDAWGIIFKLYLDSLPWTSGGEYLRYYKLVKKLVKGWRKVGLEPTFVFDGAGPPEKHLTTLSRAAEKLLACQLFYTTSVASRSSPSFARGGKVVLPFFASQAFTFALHRLGVKTHFVPGGEADAICVSMAEKVGGYVFGRDSDFIILIGRTERVRGYVPIDMMNWIEGPQSPNPSNGTGKYVPPAFRNGQPSETFQPVHNGRRQASQPYKNTNRQSSMIPSSTLQNPSLVLTFIPPQALRHRLRIPSTHLPLFASLCGTDYTPPHIIQRFFEPGLTMFQRIEKAARILREQLFSPTSSSSSKIGYVTNPADQVVELVKRVIKKLIIYPFDTEQDLDDTVNIIIEAALQYQLPSVEECCSTYPFCGELDPMLGCQTPISLGDARLPNHTKERMTGKEAYSAAQRDGLVGTIVHGWLYPDRMYQWQVLEDVSGPCLKASNGAREIRRKAWEIADQGLGGLRFPMRDIVDVEDDKNPELEEHDINQEEKELQDLLGIPKTEVEAQNEVTSLVQAEQPLTRTEPIREMIEYLRQGSTAKIISSPLILPPIPPLTEEKLPICQTPLEDRLRIYLQALHSDFPSIRSLPVSLQPLVSLIRFCVIDSLERSGKYGQNKWKRDEVYAVLRAGVGTYTMWKRELLSENNQNISQNLNGEEEGGGEGKENLYPMLENRNCNLIAQLKSSLSDIHILAQSLLLLPNISKSNSNQIIDKEGEIGLTHIIPFFFFNGINLHKLLLKQEPDFKSGWKWKEEEEEKLFKICWNSLIDNLDEKFIVGLNYITLPLIADSIKSKSENDVIDLIEEDLNGNLKNNNKKKKNKNKRKSSFILNQPSGRFGVLEGLID</sequence>
<dbReference type="PANTHER" id="PTHR15665:SF1">
    <property type="entry name" value="PROTEIN ASTEROID HOMOLOG 1"/>
    <property type="match status" value="1"/>
</dbReference>
<dbReference type="GeneID" id="30175262"/>
<dbReference type="KEGG" id="kpin:30175262"/>
<evidence type="ECO:0000313" key="5">
    <source>
        <dbReference type="Proteomes" id="UP000094020"/>
    </source>
</evidence>
<dbReference type="AlphaFoldDB" id="A0A1B9HV19"/>
<dbReference type="PANTHER" id="PTHR15665">
    <property type="entry name" value="ASTEROID PROTEIN"/>
    <property type="match status" value="1"/>
</dbReference>
<organism evidence="3">
    <name type="scientific">Kwoniella pini CBS 10737</name>
    <dbReference type="NCBI Taxonomy" id="1296096"/>
    <lineage>
        <taxon>Eukaryota</taxon>
        <taxon>Fungi</taxon>
        <taxon>Dikarya</taxon>
        <taxon>Basidiomycota</taxon>
        <taxon>Agaricomycotina</taxon>
        <taxon>Tremellomycetes</taxon>
        <taxon>Tremellales</taxon>
        <taxon>Cryptococcaceae</taxon>
        <taxon>Kwoniella</taxon>
    </lineage>
</organism>
<dbReference type="Proteomes" id="UP000094020">
    <property type="component" value="Chromosome 2"/>
</dbReference>
<dbReference type="OrthoDB" id="25987at2759"/>
<evidence type="ECO:0000313" key="3">
    <source>
        <dbReference type="EMBL" id="OCF47117.1"/>
    </source>
</evidence>
<dbReference type="STRING" id="1296096.A0A1B9HV19"/>
<evidence type="ECO:0000256" key="2">
    <source>
        <dbReference type="SAM" id="MobiDB-lite"/>
    </source>
</evidence>
<dbReference type="InterPro" id="IPR026832">
    <property type="entry name" value="Asteroid"/>
</dbReference>
<dbReference type="RefSeq" id="XP_019008336.1">
    <property type="nucleotide sequence ID" value="XM_019158590.1"/>
</dbReference>
<reference evidence="4" key="2">
    <citation type="submission" date="2013-07" db="EMBL/GenBank/DDBJ databases">
        <authorList>
            <consortium name="The Broad Institute Genome Sequencing Platform"/>
            <person name="Cuomo C."/>
            <person name="Litvintseva A."/>
            <person name="Chen Y."/>
            <person name="Heitman J."/>
            <person name="Sun S."/>
            <person name="Springer D."/>
            <person name="Dromer F."/>
            <person name="Young S.K."/>
            <person name="Zeng Q."/>
            <person name="Gargeya S."/>
            <person name="Fitzgerald M."/>
            <person name="Abouelleil A."/>
            <person name="Alvarado L."/>
            <person name="Berlin A.M."/>
            <person name="Chapman S.B."/>
            <person name="Dewar J."/>
            <person name="Goldberg J."/>
            <person name="Griggs A."/>
            <person name="Gujja S."/>
            <person name="Hansen M."/>
            <person name="Howarth C."/>
            <person name="Imamovic A."/>
            <person name="Larimer J."/>
            <person name="McCowan C."/>
            <person name="Murphy C."/>
            <person name="Pearson M."/>
            <person name="Priest M."/>
            <person name="Roberts A."/>
            <person name="Saif S."/>
            <person name="Shea T."/>
            <person name="Sykes S."/>
            <person name="Wortman J."/>
            <person name="Nusbaum C."/>
            <person name="Birren B."/>
        </authorList>
    </citation>
    <scope>NUCLEOTIDE SEQUENCE</scope>
    <source>
        <strain evidence="4">CBS 10737</strain>
    </source>
</reference>
<gene>
    <name evidence="3" type="ORF">I206_06893</name>
    <name evidence="4" type="ORF">I206_102015</name>
</gene>
<keyword evidence="5" id="KW-1185">Reference proteome</keyword>
<name>A0A1B9HV19_9TREE</name>
<evidence type="ECO:0008006" key="6">
    <source>
        <dbReference type="Google" id="ProtNLM"/>
    </source>
</evidence>
<accession>A0A1B9HV19</accession>
<proteinExistence type="inferred from homology"/>
<dbReference type="EMBL" id="CP144520">
    <property type="protein sequence ID" value="WWC68094.1"/>
    <property type="molecule type" value="Genomic_DNA"/>
</dbReference>
<dbReference type="Gene3D" id="3.40.50.1010">
    <property type="entry name" value="5'-nuclease"/>
    <property type="match status" value="1"/>
</dbReference>
<comment type="similarity">
    <text evidence="1">Belongs to the asteroid family.</text>
</comment>
<reference evidence="4" key="4">
    <citation type="submission" date="2024-02" db="EMBL/GenBank/DDBJ databases">
        <title>Comparative genomics of Cryptococcus and Kwoniella reveals pathogenesis evolution and contrasting modes of karyotype evolution via chromosome fusion or intercentromeric recombination.</title>
        <authorList>
            <person name="Coelho M.A."/>
            <person name="David-Palma M."/>
            <person name="Shea T."/>
            <person name="Bowers K."/>
            <person name="McGinley-Smith S."/>
            <person name="Mohammad A.W."/>
            <person name="Gnirke A."/>
            <person name="Yurkov A.M."/>
            <person name="Nowrousian M."/>
            <person name="Sun S."/>
            <person name="Cuomo C.A."/>
            <person name="Heitman J."/>
        </authorList>
    </citation>
    <scope>NUCLEOTIDE SEQUENCE</scope>
    <source>
        <strain evidence="4">CBS 10737</strain>
    </source>
</reference>
<protein>
    <recommendedName>
        <fullName evidence="6">Asteroid domain-containing protein</fullName>
    </recommendedName>
</protein>
<dbReference type="SUPFAM" id="SSF88723">
    <property type="entry name" value="PIN domain-like"/>
    <property type="match status" value="1"/>
</dbReference>
<dbReference type="EMBL" id="KV700117">
    <property type="protein sequence ID" value="OCF47117.1"/>
    <property type="molecule type" value="Genomic_DNA"/>
</dbReference>
<reference evidence="3" key="1">
    <citation type="submission" date="2013-07" db="EMBL/GenBank/DDBJ databases">
        <title>The Genome Sequence of Cryptococcus pinus CBS10737.</title>
        <authorList>
            <consortium name="The Broad Institute Genome Sequencing Platform"/>
            <person name="Cuomo C."/>
            <person name="Litvintseva A."/>
            <person name="Chen Y."/>
            <person name="Heitman J."/>
            <person name="Sun S."/>
            <person name="Springer D."/>
            <person name="Dromer F."/>
            <person name="Young S.K."/>
            <person name="Zeng Q."/>
            <person name="Gargeya S."/>
            <person name="Fitzgerald M."/>
            <person name="Abouelleil A."/>
            <person name="Alvarado L."/>
            <person name="Berlin A.M."/>
            <person name="Chapman S.B."/>
            <person name="Dewar J."/>
            <person name="Goldberg J."/>
            <person name="Griggs A."/>
            <person name="Gujja S."/>
            <person name="Hansen M."/>
            <person name="Howarth C."/>
            <person name="Imamovic A."/>
            <person name="Larimer J."/>
            <person name="McCowan C."/>
            <person name="Murphy C."/>
            <person name="Pearson M."/>
            <person name="Priest M."/>
            <person name="Roberts A."/>
            <person name="Saif S."/>
            <person name="Shea T."/>
            <person name="Sykes S."/>
            <person name="Wortman J."/>
            <person name="Nusbaum C."/>
            <person name="Birren B."/>
        </authorList>
    </citation>
    <scope>NUCLEOTIDE SEQUENCE [LARGE SCALE GENOMIC DNA]</scope>
    <source>
        <strain evidence="3">CBS 10737</strain>
    </source>
</reference>
<dbReference type="InterPro" id="IPR029060">
    <property type="entry name" value="PIN-like_dom_sf"/>
</dbReference>
<reference evidence="3" key="3">
    <citation type="submission" date="2016-07" db="EMBL/GenBank/DDBJ databases">
        <title>Evolution of pathogenesis and genome organization in the Tremellales.</title>
        <authorList>
            <person name="Cuomo C."/>
            <person name="Litvintseva A."/>
            <person name="Heitman J."/>
            <person name="Chen Y."/>
            <person name="Sun S."/>
            <person name="Springer D."/>
            <person name="Dromer F."/>
            <person name="Young S."/>
            <person name="Zeng Q."/>
            <person name="Chapman S."/>
            <person name="Gujja S."/>
            <person name="Saif S."/>
            <person name="Birren B."/>
        </authorList>
    </citation>
    <scope>NUCLEOTIDE SEQUENCE</scope>
    <source>
        <strain evidence="3">CBS 10737</strain>
    </source>
</reference>
<evidence type="ECO:0000256" key="1">
    <source>
        <dbReference type="ARBA" id="ARBA00007398"/>
    </source>
</evidence>
<feature type="region of interest" description="Disordered" evidence="2">
    <location>
        <begin position="235"/>
        <end position="263"/>
    </location>
</feature>